<reference evidence="8 9" key="1">
    <citation type="submission" date="2021-04" db="EMBL/GenBank/DDBJ databases">
        <authorList>
            <person name="De Guttry C."/>
            <person name="Zahm M."/>
            <person name="Klopp C."/>
            <person name="Cabau C."/>
            <person name="Louis A."/>
            <person name="Berthelot C."/>
            <person name="Parey E."/>
            <person name="Roest Crollius H."/>
            <person name="Montfort J."/>
            <person name="Robinson-Rechavi M."/>
            <person name="Bucao C."/>
            <person name="Bouchez O."/>
            <person name="Gislard M."/>
            <person name="Lluch J."/>
            <person name="Milhes M."/>
            <person name="Lampietro C."/>
            <person name="Lopez Roques C."/>
            <person name="Donnadieu C."/>
            <person name="Braasch I."/>
            <person name="Desvignes T."/>
            <person name="Postlethwait J."/>
            <person name="Bobe J."/>
            <person name="Wedekind C."/>
            <person name="Guiguen Y."/>
        </authorList>
    </citation>
    <scope>NUCLEOTIDE SEQUENCE [LARGE SCALE GENOMIC DNA]</scope>
    <source>
        <strain evidence="8">Cs_M1</strain>
        <tissue evidence="8">Blood</tissue>
    </source>
</reference>
<evidence type="ECO:0000256" key="6">
    <source>
        <dbReference type="SAM" id="MobiDB-lite"/>
    </source>
</evidence>
<dbReference type="GO" id="GO:0008270">
    <property type="term" value="F:zinc ion binding"/>
    <property type="evidence" value="ECO:0007669"/>
    <property type="project" value="UniProtKB-KW"/>
</dbReference>
<dbReference type="GO" id="GO:0007219">
    <property type="term" value="P:Notch signaling pathway"/>
    <property type="evidence" value="ECO:0007669"/>
    <property type="project" value="InterPro"/>
</dbReference>
<comment type="catalytic activity">
    <reaction evidence="5">
        <text>S-ubiquitinyl-[E2 ubiquitin-conjugating enzyme]-L-cysteine + [acceptor protein]-L-lysine = [E2 ubiquitin-conjugating enzyme]-L-cysteine + N(6)-ubiquitinyl-[acceptor protein]-L-lysine.</text>
        <dbReference type="EC" id="2.3.2.27"/>
    </reaction>
</comment>
<dbReference type="PROSITE" id="PS00518">
    <property type="entry name" value="ZF_RING_1"/>
    <property type="match status" value="2"/>
</dbReference>
<dbReference type="InterPro" id="IPR013083">
    <property type="entry name" value="Znf_RING/FYVE/PHD"/>
</dbReference>
<comment type="similarity">
    <text evidence="5">Belongs to the Deltex family.</text>
</comment>
<proteinExistence type="inferred from homology"/>
<keyword evidence="9" id="KW-1185">Reference proteome</keyword>
<dbReference type="EC" id="2.3.2.27" evidence="5"/>
<dbReference type="PROSITE" id="PS50089">
    <property type="entry name" value="ZF_RING_2"/>
    <property type="match status" value="1"/>
</dbReference>
<comment type="caution">
    <text evidence="8">The sequence shown here is derived from an EMBL/GenBank/DDBJ whole genome shotgun (WGS) entry which is preliminary data.</text>
</comment>
<evidence type="ECO:0000256" key="5">
    <source>
        <dbReference type="RuleBase" id="RU367105"/>
    </source>
</evidence>
<dbReference type="SUPFAM" id="SSF57850">
    <property type="entry name" value="RING/U-box"/>
    <property type="match status" value="1"/>
</dbReference>
<dbReference type="Pfam" id="PF13445">
    <property type="entry name" value="zf-RING_UBOX"/>
    <property type="match status" value="1"/>
</dbReference>
<keyword evidence="3 5" id="KW-0862">Zinc</keyword>
<keyword evidence="5" id="KW-0808">Transferase</keyword>
<evidence type="ECO:0000256" key="3">
    <source>
        <dbReference type="ARBA" id="ARBA00022833"/>
    </source>
</evidence>
<evidence type="ECO:0000256" key="4">
    <source>
        <dbReference type="PROSITE-ProRule" id="PRU00175"/>
    </source>
</evidence>
<dbReference type="InterPro" id="IPR039398">
    <property type="entry name" value="Deltex_fam"/>
</dbReference>
<gene>
    <name evidence="8" type="ORF">J4Q44_G00204090</name>
</gene>
<feature type="compositionally biased region" description="Polar residues" evidence="6">
    <location>
        <begin position="95"/>
        <end position="107"/>
    </location>
</feature>
<dbReference type="InterPro" id="IPR001841">
    <property type="entry name" value="Znf_RING"/>
</dbReference>
<comment type="subcellular location">
    <subcellularLocation>
        <location evidence="5">Cytoplasm</location>
    </subcellularLocation>
</comment>
<protein>
    <recommendedName>
        <fullName evidence="5">E3 ubiquitin-protein ligase</fullName>
        <ecNumber evidence="5">2.3.2.27</ecNumber>
    </recommendedName>
</protein>
<dbReference type="EMBL" id="JAGTTL010000018">
    <property type="protein sequence ID" value="KAK6308946.1"/>
    <property type="molecule type" value="Genomic_DNA"/>
</dbReference>
<feature type="compositionally biased region" description="Basic residues" evidence="6">
    <location>
        <begin position="130"/>
        <end position="144"/>
    </location>
</feature>
<evidence type="ECO:0000256" key="1">
    <source>
        <dbReference type="ARBA" id="ARBA00022723"/>
    </source>
</evidence>
<organism evidence="8 9">
    <name type="scientific">Coregonus suidteri</name>
    <dbReference type="NCBI Taxonomy" id="861788"/>
    <lineage>
        <taxon>Eukaryota</taxon>
        <taxon>Metazoa</taxon>
        <taxon>Chordata</taxon>
        <taxon>Craniata</taxon>
        <taxon>Vertebrata</taxon>
        <taxon>Euteleostomi</taxon>
        <taxon>Actinopterygii</taxon>
        <taxon>Neopterygii</taxon>
        <taxon>Teleostei</taxon>
        <taxon>Protacanthopterygii</taxon>
        <taxon>Salmoniformes</taxon>
        <taxon>Salmonidae</taxon>
        <taxon>Coregoninae</taxon>
        <taxon>Coregonus</taxon>
    </lineage>
</organism>
<evidence type="ECO:0000313" key="9">
    <source>
        <dbReference type="Proteomes" id="UP001356427"/>
    </source>
</evidence>
<dbReference type="Gene3D" id="3.30.40.10">
    <property type="entry name" value="Zinc/RING finger domain, C3HC4 (zinc finger)"/>
    <property type="match status" value="1"/>
</dbReference>
<feature type="non-terminal residue" evidence="8">
    <location>
        <position position="233"/>
    </location>
</feature>
<accession>A0AAN8QRQ4</accession>
<evidence type="ECO:0000313" key="8">
    <source>
        <dbReference type="EMBL" id="KAK6308946.1"/>
    </source>
</evidence>
<dbReference type="InterPro" id="IPR017907">
    <property type="entry name" value="Znf_RING_CS"/>
</dbReference>
<feature type="domain" description="RING-type" evidence="7">
    <location>
        <begin position="28"/>
        <end position="73"/>
    </location>
</feature>
<feature type="region of interest" description="Disordered" evidence="6">
    <location>
        <begin position="122"/>
        <end position="166"/>
    </location>
</feature>
<keyword evidence="2 4" id="KW-0863">Zinc-finger</keyword>
<dbReference type="GO" id="GO:0005737">
    <property type="term" value="C:cytoplasm"/>
    <property type="evidence" value="ECO:0007669"/>
    <property type="project" value="UniProtKB-SubCell"/>
</dbReference>
<name>A0AAN8QRQ4_9TELE</name>
<dbReference type="SMART" id="SM00184">
    <property type="entry name" value="RING"/>
    <property type="match status" value="2"/>
</dbReference>
<dbReference type="GO" id="GO:0061630">
    <property type="term" value="F:ubiquitin protein ligase activity"/>
    <property type="evidence" value="ECO:0007669"/>
    <property type="project" value="UniProtKB-UniRule"/>
</dbReference>
<evidence type="ECO:0000256" key="2">
    <source>
        <dbReference type="ARBA" id="ARBA00022771"/>
    </source>
</evidence>
<evidence type="ECO:0000259" key="7">
    <source>
        <dbReference type="PROSITE" id="PS50089"/>
    </source>
</evidence>
<dbReference type="GO" id="GO:0016567">
    <property type="term" value="P:protein ubiquitination"/>
    <property type="evidence" value="ECO:0007669"/>
    <property type="project" value="UniProtKB-UniRule"/>
</dbReference>
<dbReference type="PANTHER" id="PTHR12622">
    <property type="entry name" value="DELTEX-RELATED"/>
    <property type="match status" value="1"/>
</dbReference>
<dbReference type="InterPro" id="IPR027370">
    <property type="entry name" value="Znf-RING_euk"/>
</dbReference>
<keyword evidence="5" id="KW-0963">Cytoplasm</keyword>
<feature type="region of interest" description="Disordered" evidence="6">
    <location>
        <begin position="88"/>
        <end position="107"/>
    </location>
</feature>
<keyword evidence="1 5" id="KW-0479">Metal-binding</keyword>
<dbReference type="AlphaFoldDB" id="A0AAN8QRQ4"/>
<dbReference type="Proteomes" id="UP001356427">
    <property type="component" value="Unassembled WGS sequence"/>
</dbReference>
<comment type="pathway">
    <text evidence="5">Protein modification; protein ubiquitination.</text>
</comment>
<sequence>MSERDEEIEKEEEEEEEDEEKEEEEEVCPVCFSEFDSCLHPPSTLPCGHTFCWPCLLHPSLATSGRIHCPLCRQPVWDTHTHGRNIHAHHRDTQFPPTNTHLSSRNTHISHRNPLTQQVAQTTFSSLRSSHPRSHTNLHSHTPHRPQSLTHTPDRPQPFTHTPQRSVVSHRPVLLFPSHPVGVSVVSEGWLEGRCTLCCQPLSNESSYPLDCRHFLCPRCLGLLLAVASPVGR</sequence>
<feature type="region of interest" description="Disordered" evidence="6">
    <location>
        <begin position="1"/>
        <end position="24"/>
    </location>
</feature>